<organism evidence="1 2">
    <name type="scientific">Cordyceps fumosorosea (strain ARSEF 2679)</name>
    <name type="common">Isaria fumosorosea</name>
    <dbReference type="NCBI Taxonomy" id="1081104"/>
    <lineage>
        <taxon>Eukaryota</taxon>
        <taxon>Fungi</taxon>
        <taxon>Dikarya</taxon>
        <taxon>Ascomycota</taxon>
        <taxon>Pezizomycotina</taxon>
        <taxon>Sordariomycetes</taxon>
        <taxon>Hypocreomycetidae</taxon>
        <taxon>Hypocreales</taxon>
        <taxon>Cordycipitaceae</taxon>
        <taxon>Cordyceps</taxon>
    </lineage>
</organism>
<accession>A0A167SU06</accession>
<gene>
    <name evidence="1" type="ORF">ISF_05936</name>
</gene>
<dbReference type="InterPro" id="IPR035810">
    <property type="entry name" value="PEBP_euk"/>
</dbReference>
<dbReference type="SUPFAM" id="SSF49777">
    <property type="entry name" value="PEBP-like"/>
    <property type="match status" value="1"/>
</dbReference>
<dbReference type="GO" id="GO:0030414">
    <property type="term" value="F:peptidase inhibitor activity"/>
    <property type="evidence" value="ECO:0007669"/>
    <property type="project" value="TreeGrafter"/>
</dbReference>
<dbReference type="PANTHER" id="PTHR11362:SF85">
    <property type="entry name" value="INHIBITOR (TFS1), PUTATIVE (AFU_ORTHOLOGUE AFUA_4G08120)-RELATED"/>
    <property type="match status" value="1"/>
</dbReference>
<dbReference type="Proteomes" id="UP000076744">
    <property type="component" value="Unassembled WGS sequence"/>
</dbReference>
<proteinExistence type="predicted"/>
<dbReference type="InterPro" id="IPR008914">
    <property type="entry name" value="PEBP"/>
</dbReference>
<protein>
    <submittedName>
        <fullName evidence="1">Phosphatidylethanolamine-binding protein</fullName>
    </submittedName>
</protein>
<dbReference type="Pfam" id="PF01161">
    <property type="entry name" value="PBP"/>
    <property type="match status" value="1"/>
</dbReference>
<comment type="caution">
    <text evidence="1">The sequence shown here is derived from an EMBL/GenBank/DDBJ whole genome shotgun (WGS) entry which is preliminary data.</text>
</comment>
<dbReference type="AlphaFoldDB" id="A0A167SU06"/>
<dbReference type="CDD" id="cd00866">
    <property type="entry name" value="PEBP_euk"/>
    <property type="match status" value="1"/>
</dbReference>
<dbReference type="GeneID" id="30022228"/>
<name>A0A167SU06_CORFA</name>
<dbReference type="RefSeq" id="XP_018703038.1">
    <property type="nucleotide sequence ID" value="XM_018849541.1"/>
</dbReference>
<dbReference type="EMBL" id="AZHB01000015">
    <property type="protein sequence ID" value="OAA59925.1"/>
    <property type="molecule type" value="Genomic_DNA"/>
</dbReference>
<dbReference type="Gene3D" id="3.90.280.10">
    <property type="entry name" value="PEBP-like"/>
    <property type="match status" value="1"/>
</dbReference>
<evidence type="ECO:0000313" key="2">
    <source>
        <dbReference type="Proteomes" id="UP000076744"/>
    </source>
</evidence>
<reference evidence="1 2" key="1">
    <citation type="journal article" date="2016" name="Genome Biol. Evol.">
        <title>Divergent and convergent evolution of fungal pathogenicity.</title>
        <authorList>
            <person name="Shang Y."/>
            <person name="Xiao G."/>
            <person name="Zheng P."/>
            <person name="Cen K."/>
            <person name="Zhan S."/>
            <person name="Wang C."/>
        </authorList>
    </citation>
    <scope>NUCLEOTIDE SEQUENCE [LARGE SCALE GENOMIC DNA]</scope>
    <source>
        <strain evidence="1 2">ARSEF 2679</strain>
    </source>
</reference>
<keyword evidence="2" id="KW-1185">Reference proteome</keyword>
<dbReference type="InterPro" id="IPR036610">
    <property type="entry name" value="PEBP-like_sf"/>
</dbReference>
<sequence length="211" mass="22073">MSQLTTSLKEASLVPGAAAALIPPAFAPSVDLSVSFASSEAAPSSSSSSSVRLGNLLRVSQVQREPSVSFQVEAGAAANDGSYLLMLVDPDAPTPEDPKFAFWRHWVVSGLKPPSSSSFSFSSSPALSSSGTTLTAFLGPGPKPESNPHRYLFLLYREPPGLALTRAEVGGDAFVERRSFDVAGFVAAHGLQLAGVNWMLCAADEQSAENE</sequence>
<dbReference type="GO" id="GO:0030162">
    <property type="term" value="P:regulation of proteolysis"/>
    <property type="evidence" value="ECO:0007669"/>
    <property type="project" value="TreeGrafter"/>
</dbReference>
<dbReference type="GO" id="GO:0046578">
    <property type="term" value="P:regulation of Ras protein signal transduction"/>
    <property type="evidence" value="ECO:0007669"/>
    <property type="project" value="TreeGrafter"/>
</dbReference>
<dbReference type="OrthoDB" id="2506647at2759"/>
<dbReference type="GO" id="GO:0005543">
    <property type="term" value="F:phospholipid binding"/>
    <property type="evidence" value="ECO:0007669"/>
    <property type="project" value="TreeGrafter"/>
</dbReference>
<dbReference type="PANTHER" id="PTHR11362">
    <property type="entry name" value="PHOSPHATIDYLETHANOLAMINE-BINDING PROTEIN"/>
    <property type="match status" value="1"/>
</dbReference>
<dbReference type="STRING" id="1081104.A0A167SU06"/>
<evidence type="ECO:0000313" key="1">
    <source>
        <dbReference type="EMBL" id="OAA59925.1"/>
    </source>
</evidence>